<feature type="transmembrane region" description="Helical" evidence="1">
    <location>
        <begin position="6"/>
        <end position="24"/>
    </location>
</feature>
<accession>A0ABV6KN45</accession>
<evidence type="ECO:0000256" key="1">
    <source>
        <dbReference type="SAM" id="Phobius"/>
    </source>
</evidence>
<evidence type="ECO:0008006" key="4">
    <source>
        <dbReference type="Google" id="ProtNLM"/>
    </source>
</evidence>
<keyword evidence="3" id="KW-1185">Reference proteome</keyword>
<protein>
    <recommendedName>
        <fullName evidence="4">Competence protein ComGG</fullName>
    </recommendedName>
</protein>
<evidence type="ECO:0000313" key="3">
    <source>
        <dbReference type="Proteomes" id="UP001589738"/>
    </source>
</evidence>
<comment type="caution">
    <text evidence="2">The sequence shown here is derived from an EMBL/GenBank/DDBJ whole genome shotgun (WGS) entry which is preliminary data.</text>
</comment>
<dbReference type="Proteomes" id="UP001589738">
    <property type="component" value="Unassembled WGS sequence"/>
</dbReference>
<proteinExistence type="predicted"/>
<keyword evidence="1" id="KW-0812">Transmembrane</keyword>
<evidence type="ECO:0000313" key="2">
    <source>
        <dbReference type="EMBL" id="MFC0474470.1"/>
    </source>
</evidence>
<gene>
    <name evidence="2" type="ORF">ACFFHF_04050</name>
</gene>
<reference evidence="2 3" key="1">
    <citation type="submission" date="2024-09" db="EMBL/GenBank/DDBJ databases">
        <authorList>
            <person name="Sun Q."/>
            <person name="Mori K."/>
        </authorList>
    </citation>
    <scope>NUCLEOTIDE SEQUENCE [LARGE SCALE GENOMIC DNA]</scope>
    <source>
        <strain evidence="2 3">CGMCC 1.9126</strain>
    </source>
</reference>
<sequence>MNEKGFMYPISLCIFLLVSLFLTIEFNQYISEKGIVASVNQQERRQYLFLLTSKKISEEMEGAVIPVDGIATYSDTTVTYTVKQITSQYVEVTFFMTQGTLSIKAIAQYEVGSGKLVKWLLPV</sequence>
<organism evidence="2 3">
    <name type="scientific">Robertmurraya beringensis</name>
    <dbReference type="NCBI Taxonomy" id="641660"/>
    <lineage>
        <taxon>Bacteria</taxon>
        <taxon>Bacillati</taxon>
        <taxon>Bacillota</taxon>
        <taxon>Bacilli</taxon>
        <taxon>Bacillales</taxon>
        <taxon>Bacillaceae</taxon>
        <taxon>Robertmurraya</taxon>
    </lineage>
</organism>
<dbReference type="RefSeq" id="WP_377057636.1">
    <property type="nucleotide sequence ID" value="NZ_JBHLUU010000015.1"/>
</dbReference>
<name>A0ABV6KN45_9BACI</name>
<keyword evidence="1" id="KW-1133">Transmembrane helix</keyword>
<keyword evidence="1" id="KW-0472">Membrane</keyword>
<dbReference type="EMBL" id="JBHLUU010000015">
    <property type="protein sequence ID" value="MFC0474470.1"/>
    <property type="molecule type" value="Genomic_DNA"/>
</dbReference>